<evidence type="ECO:0000313" key="3">
    <source>
        <dbReference type="Proteomes" id="UP001373714"/>
    </source>
</evidence>
<keyword evidence="3" id="KW-1185">Reference proteome</keyword>
<organism evidence="2 3">
    <name type="scientific">Orbilia blumenaviensis</name>
    <dbReference type="NCBI Taxonomy" id="1796055"/>
    <lineage>
        <taxon>Eukaryota</taxon>
        <taxon>Fungi</taxon>
        <taxon>Dikarya</taxon>
        <taxon>Ascomycota</taxon>
        <taxon>Pezizomycotina</taxon>
        <taxon>Orbiliomycetes</taxon>
        <taxon>Orbiliales</taxon>
        <taxon>Orbiliaceae</taxon>
        <taxon>Orbilia</taxon>
    </lineage>
</organism>
<dbReference type="AlphaFoldDB" id="A0AAV9UY32"/>
<dbReference type="Proteomes" id="UP001373714">
    <property type="component" value="Unassembled WGS sequence"/>
</dbReference>
<name>A0AAV9UY32_9PEZI</name>
<evidence type="ECO:0000313" key="2">
    <source>
        <dbReference type="EMBL" id="KAK6352443.1"/>
    </source>
</evidence>
<keyword evidence="1" id="KW-0732">Signal</keyword>
<comment type="caution">
    <text evidence="2">The sequence shown here is derived from an EMBL/GenBank/DDBJ whole genome shotgun (WGS) entry which is preliminary data.</text>
</comment>
<accession>A0AAV9UY32</accession>
<proteinExistence type="predicted"/>
<evidence type="ECO:0000256" key="1">
    <source>
        <dbReference type="SAM" id="SignalP"/>
    </source>
</evidence>
<sequence length="179" mass="19112">MQLLATLVAALGFASAALAAPPPVPEPTVTRVTNIGAKAEPTITRTVNPVVAEPTITRTVNPIGKEDREPTVTRIVNPGGKDNQEPTVTRITSTRPACTTRFTVTTSYPYVSTRGGNKCATIVYKSLAAIPLDLNCKGCDLKVVTKLVGKCTKPEVTVTRSSTLLRIPMCYYFPTPVPN</sequence>
<gene>
    <name evidence="2" type="ORF">TWF730_009269</name>
</gene>
<reference evidence="2 3" key="1">
    <citation type="submission" date="2019-10" db="EMBL/GenBank/DDBJ databases">
        <authorList>
            <person name="Palmer J.M."/>
        </authorList>
    </citation>
    <scope>NUCLEOTIDE SEQUENCE [LARGE SCALE GENOMIC DNA]</scope>
    <source>
        <strain evidence="2 3">TWF730</strain>
    </source>
</reference>
<dbReference type="EMBL" id="JAVHNS010000006">
    <property type="protein sequence ID" value="KAK6352443.1"/>
    <property type="molecule type" value="Genomic_DNA"/>
</dbReference>
<feature type="chain" id="PRO_5043485740" evidence="1">
    <location>
        <begin position="20"/>
        <end position="179"/>
    </location>
</feature>
<protein>
    <submittedName>
        <fullName evidence="2">Uncharacterized protein</fullName>
    </submittedName>
</protein>
<feature type="signal peptide" evidence="1">
    <location>
        <begin position="1"/>
        <end position="19"/>
    </location>
</feature>